<dbReference type="InterPro" id="IPR004710">
    <property type="entry name" value="Bilac:Na_transpt"/>
</dbReference>
<keyword evidence="9" id="KW-1185">Reference proteome</keyword>
<dbReference type="InterPro" id="IPR038770">
    <property type="entry name" value="Na+/solute_symporter_sf"/>
</dbReference>
<dbReference type="Gene3D" id="1.20.1530.20">
    <property type="match status" value="1"/>
</dbReference>
<dbReference type="AlphaFoldDB" id="A0A8D2IRA0"/>
<evidence type="ECO:0000256" key="3">
    <source>
        <dbReference type="ARBA" id="ARBA00022692"/>
    </source>
</evidence>
<accession>A0A8D2IRA0</accession>
<keyword evidence="3 7" id="KW-0812">Transmembrane</keyword>
<evidence type="ECO:0000256" key="2">
    <source>
        <dbReference type="ARBA" id="ARBA00006528"/>
    </source>
</evidence>
<dbReference type="Ensembl" id="ENSVKKT00000001213.1">
    <property type="protein sequence ID" value="ENSVKKP00000001166.1"/>
    <property type="gene ID" value="ENSVKKG00000000484.1"/>
</dbReference>
<evidence type="ECO:0000256" key="1">
    <source>
        <dbReference type="ARBA" id="ARBA00004141"/>
    </source>
</evidence>
<feature type="transmembrane region" description="Helical" evidence="7">
    <location>
        <begin position="58"/>
        <end position="77"/>
    </location>
</feature>
<organism evidence="8 9">
    <name type="scientific">Varanus komodoensis</name>
    <name type="common">Komodo dragon</name>
    <dbReference type="NCBI Taxonomy" id="61221"/>
    <lineage>
        <taxon>Eukaryota</taxon>
        <taxon>Metazoa</taxon>
        <taxon>Chordata</taxon>
        <taxon>Craniata</taxon>
        <taxon>Vertebrata</taxon>
        <taxon>Euteleostomi</taxon>
        <taxon>Lepidosauria</taxon>
        <taxon>Squamata</taxon>
        <taxon>Bifurcata</taxon>
        <taxon>Unidentata</taxon>
        <taxon>Episquamata</taxon>
        <taxon>Toxicofera</taxon>
        <taxon>Anguimorpha</taxon>
        <taxon>Paleoanguimorpha</taxon>
        <taxon>Varanoidea</taxon>
        <taxon>Varanidae</taxon>
        <taxon>Varanus</taxon>
    </lineage>
</organism>
<proteinExistence type="inferred from homology"/>
<keyword evidence="4" id="KW-0813">Transport</keyword>
<dbReference type="PANTHER" id="PTHR10361:SF40">
    <property type="entry name" value="HEPATIC SODIUM_BILE ACID COTRANSPORTER"/>
    <property type="match status" value="1"/>
</dbReference>
<dbReference type="GO" id="GO:0016020">
    <property type="term" value="C:membrane"/>
    <property type="evidence" value="ECO:0007669"/>
    <property type="project" value="UniProtKB-SubCell"/>
</dbReference>
<protein>
    <submittedName>
        <fullName evidence="8">Solute carrier family 10 member 1</fullName>
    </submittedName>
</protein>
<keyword evidence="4" id="KW-0769">Symport</keyword>
<evidence type="ECO:0000256" key="4">
    <source>
        <dbReference type="ARBA" id="ARBA00022847"/>
    </source>
</evidence>
<name>A0A8D2IRA0_VARKO</name>
<feature type="transmembrane region" description="Helical" evidence="7">
    <location>
        <begin position="169"/>
        <end position="187"/>
    </location>
</feature>
<evidence type="ECO:0000256" key="6">
    <source>
        <dbReference type="ARBA" id="ARBA00023136"/>
    </source>
</evidence>
<feature type="transmembrane region" description="Helical" evidence="7">
    <location>
        <begin position="132"/>
        <end position="157"/>
    </location>
</feature>
<dbReference type="PANTHER" id="PTHR10361">
    <property type="entry name" value="SODIUM-BILE ACID COTRANSPORTER"/>
    <property type="match status" value="1"/>
</dbReference>
<comment type="subcellular location">
    <subcellularLocation>
        <location evidence="1">Membrane</location>
        <topology evidence="1">Multi-pass membrane protein</topology>
    </subcellularLocation>
</comment>
<dbReference type="GO" id="GO:0008508">
    <property type="term" value="F:bile acid:sodium symporter activity"/>
    <property type="evidence" value="ECO:0007669"/>
    <property type="project" value="TreeGrafter"/>
</dbReference>
<keyword evidence="5 7" id="KW-1133">Transmembrane helix</keyword>
<reference evidence="8" key="2">
    <citation type="submission" date="2025-09" db="UniProtKB">
        <authorList>
            <consortium name="Ensembl"/>
        </authorList>
    </citation>
    <scope>IDENTIFICATION</scope>
</reference>
<feature type="transmembrane region" description="Helical" evidence="7">
    <location>
        <begin position="29"/>
        <end position="46"/>
    </location>
</feature>
<reference evidence="8" key="1">
    <citation type="submission" date="2025-08" db="UniProtKB">
        <authorList>
            <consortium name="Ensembl"/>
        </authorList>
    </citation>
    <scope>IDENTIFICATION</scope>
</reference>
<evidence type="ECO:0000313" key="9">
    <source>
        <dbReference type="Proteomes" id="UP000694545"/>
    </source>
</evidence>
<comment type="similarity">
    <text evidence="2">Belongs to the bile acid:sodium symporter (BASS) (TC 2.A.28) family.</text>
</comment>
<evidence type="ECO:0000256" key="5">
    <source>
        <dbReference type="ARBA" id="ARBA00022989"/>
    </source>
</evidence>
<keyword evidence="6 7" id="KW-0472">Membrane</keyword>
<sequence length="316" mass="34673">MPGLPLLCWIPFFFSPIRQRHNVKFQSVVIVVLFLVMASLGCTMEISKTKDHFWKHKGVAIAVAAQYGIMPPIAFALGKAFQLDPTEALAALICDCCPGGNLSNILSLASKGDMNLSVGLCSMATCLPPPHFYFQAGMIILLLSSVPIIALTVIHVGSRALLITFAPRLLATSALMPFIGFSLGYALEIFFNFSDPLETVFNFSDRLYAKMCSTILKIAFPPGVIGSLFLFPSMHLMFHLVEGLLTCVREQNFCEVGKQFITSTLLKFSATGSLWPELVGRSFNLLYPFNVSLVPDLSPLALLVMPEGKSKRKQLE</sequence>
<dbReference type="InterPro" id="IPR002657">
    <property type="entry name" value="BilAc:Na_symport/Acr3"/>
</dbReference>
<dbReference type="Pfam" id="PF01758">
    <property type="entry name" value="SBF"/>
    <property type="match status" value="1"/>
</dbReference>
<evidence type="ECO:0000256" key="7">
    <source>
        <dbReference type="SAM" id="Phobius"/>
    </source>
</evidence>
<dbReference type="Proteomes" id="UP000694545">
    <property type="component" value="Unplaced"/>
</dbReference>
<evidence type="ECO:0000313" key="8">
    <source>
        <dbReference type="Ensembl" id="ENSVKKP00000001166.1"/>
    </source>
</evidence>
<feature type="transmembrane region" description="Helical" evidence="7">
    <location>
        <begin position="207"/>
        <end position="231"/>
    </location>
</feature>